<dbReference type="Proteomes" id="UP000676194">
    <property type="component" value="Chromosome"/>
</dbReference>
<gene>
    <name evidence="3" type="ORF">KIH39_01220</name>
</gene>
<evidence type="ECO:0000256" key="2">
    <source>
        <dbReference type="HAMAP-Rule" id="MF_00634"/>
    </source>
</evidence>
<dbReference type="EMBL" id="CP074694">
    <property type="protein sequence ID" value="QVL32567.1"/>
    <property type="molecule type" value="Genomic_DNA"/>
</dbReference>
<reference evidence="3" key="1">
    <citation type="submission" date="2021-05" db="EMBL/GenBank/DDBJ databases">
        <title>Complete genome sequence of the cellulolytic planctomycete Telmatocola sphagniphila SP2T and characterization of the first cellulase from planctomycetes.</title>
        <authorList>
            <person name="Rakitin A.L."/>
            <person name="Beletsky A.V."/>
            <person name="Naumoff D.G."/>
            <person name="Kulichevskaya I.S."/>
            <person name="Mardanov A.V."/>
            <person name="Ravin N.V."/>
            <person name="Dedysh S.N."/>
        </authorList>
    </citation>
    <scope>NUCLEOTIDE SEQUENCE</scope>
    <source>
        <strain evidence="3">SP2T</strain>
    </source>
</reference>
<accession>A0A8E6B729</accession>
<dbReference type="PANTHER" id="PTHR13420:SF7">
    <property type="entry name" value="UPF0235 PROTEIN C15ORF40"/>
    <property type="match status" value="1"/>
</dbReference>
<dbReference type="GO" id="GO:0005737">
    <property type="term" value="C:cytoplasm"/>
    <property type="evidence" value="ECO:0007669"/>
    <property type="project" value="TreeGrafter"/>
</dbReference>
<protein>
    <recommendedName>
        <fullName evidence="2">UPF0235 protein KIH39_01220</fullName>
    </recommendedName>
</protein>
<dbReference type="AlphaFoldDB" id="A0A8E6B729"/>
<proteinExistence type="inferred from homology"/>
<dbReference type="Gene3D" id="3.30.1200.10">
    <property type="entry name" value="YggU-like"/>
    <property type="match status" value="1"/>
</dbReference>
<evidence type="ECO:0000313" key="4">
    <source>
        <dbReference type="Proteomes" id="UP000676194"/>
    </source>
</evidence>
<dbReference type="SMART" id="SM01152">
    <property type="entry name" value="DUF167"/>
    <property type="match status" value="1"/>
</dbReference>
<dbReference type="NCBIfam" id="TIGR00251">
    <property type="entry name" value="DUF167 family protein"/>
    <property type="match status" value="1"/>
</dbReference>
<dbReference type="HAMAP" id="MF_00634">
    <property type="entry name" value="UPF0235"/>
    <property type="match status" value="1"/>
</dbReference>
<dbReference type="RefSeq" id="WP_213497459.1">
    <property type="nucleotide sequence ID" value="NZ_CP074694.1"/>
</dbReference>
<comment type="similarity">
    <text evidence="1 2">Belongs to the UPF0235 family.</text>
</comment>
<dbReference type="InterPro" id="IPR036591">
    <property type="entry name" value="YggU-like_sf"/>
</dbReference>
<dbReference type="SUPFAM" id="SSF69786">
    <property type="entry name" value="YggU-like"/>
    <property type="match status" value="1"/>
</dbReference>
<keyword evidence="4" id="KW-1185">Reference proteome</keyword>
<name>A0A8E6B729_9BACT</name>
<evidence type="ECO:0000313" key="3">
    <source>
        <dbReference type="EMBL" id="QVL32567.1"/>
    </source>
</evidence>
<evidence type="ECO:0000256" key="1">
    <source>
        <dbReference type="ARBA" id="ARBA00010364"/>
    </source>
</evidence>
<dbReference type="InterPro" id="IPR003746">
    <property type="entry name" value="DUF167"/>
</dbReference>
<sequence length="97" mass="10525">MIEIKEHVEGIAIPVRAQPNAKKVGVQGEQAGALKVAVSAPPEDGKANDAIVEVLKDFFGVKRSQVELISGRTHRNKIFLIRDCSPDHVQSRLATLS</sequence>
<dbReference type="KEGG" id="tsph:KIH39_01220"/>
<dbReference type="Pfam" id="PF02594">
    <property type="entry name" value="DUF167"/>
    <property type="match status" value="1"/>
</dbReference>
<organism evidence="3 4">
    <name type="scientific">Telmatocola sphagniphila</name>
    <dbReference type="NCBI Taxonomy" id="1123043"/>
    <lineage>
        <taxon>Bacteria</taxon>
        <taxon>Pseudomonadati</taxon>
        <taxon>Planctomycetota</taxon>
        <taxon>Planctomycetia</taxon>
        <taxon>Gemmatales</taxon>
        <taxon>Gemmataceae</taxon>
    </lineage>
</organism>
<dbReference type="PANTHER" id="PTHR13420">
    <property type="entry name" value="UPF0235 PROTEIN C15ORF40"/>
    <property type="match status" value="1"/>
</dbReference>